<evidence type="ECO:0000313" key="2">
    <source>
        <dbReference type="EMBL" id="EJK77321.1"/>
    </source>
</evidence>
<dbReference type="InterPro" id="IPR011990">
    <property type="entry name" value="TPR-like_helical_dom_sf"/>
</dbReference>
<evidence type="ECO:0000313" key="3">
    <source>
        <dbReference type="Proteomes" id="UP000266841"/>
    </source>
</evidence>
<dbReference type="EMBL" id="AGNL01001027">
    <property type="protein sequence ID" value="EJK77321.1"/>
    <property type="molecule type" value="Genomic_DNA"/>
</dbReference>
<dbReference type="Proteomes" id="UP000266841">
    <property type="component" value="Unassembled WGS sequence"/>
</dbReference>
<feature type="region of interest" description="Disordered" evidence="1">
    <location>
        <begin position="115"/>
        <end position="147"/>
    </location>
</feature>
<dbReference type="SUPFAM" id="SSF81901">
    <property type="entry name" value="HCP-like"/>
    <property type="match status" value="1"/>
</dbReference>
<dbReference type="AlphaFoldDB" id="K0TNN9"/>
<name>K0TNN9_THAOC</name>
<keyword evidence="3" id="KW-1185">Reference proteome</keyword>
<reference evidence="2 3" key="1">
    <citation type="journal article" date="2012" name="Genome Biol.">
        <title>Genome and low-iron response of an oceanic diatom adapted to chronic iron limitation.</title>
        <authorList>
            <person name="Lommer M."/>
            <person name="Specht M."/>
            <person name="Roy A.S."/>
            <person name="Kraemer L."/>
            <person name="Andreson R."/>
            <person name="Gutowska M.A."/>
            <person name="Wolf J."/>
            <person name="Bergner S.V."/>
            <person name="Schilhabel M.B."/>
            <person name="Klostermeier U.C."/>
            <person name="Beiko R.G."/>
            <person name="Rosenstiel P."/>
            <person name="Hippler M."/>
            <person name="Laroche J."/>
        </authorList>
    </citation>
    <scope>NUCLEOTIDE SEQUENCE [LARGE SCALE GENOMIC DNA]</scope>
    <source>
        <strain evidence="2 3">CCMP1005</strain>
    </source>
</reference>
<protein>
    <submittedName>
        <fullName evidence="2">Uncharacterized protein</fullName>
    </submittedName>
</protein>
<sequence>MDSFGIHMPLKARLATISLHTVFKKPKIVFSALPLISRALRNRKFLQRSIKKRCTDSREQAFAFFYDSMLNHRFQQIVTMTISRLNLTRKLNSLNLNYYIDYHKAKVRSRRDMIEQTTRAEAASGPDGDGTYGRSEDHDVHAEPPLASGGRRKAELCLFSVDYLLDDVVCRPDEPTDFPDLFLLNATSHERSEDHGPNRRNLRNRAVRLASMEMEFFDIVLAGNQFWPLKWASCRLMMHWLKGVFPFAQAVVGTRMTSGINGFEEREKTGLEWLNKAAQDFPPALCELSELHRHGTKSVVRKSQEKANERLLKSANLGFALANSLLASYYLRGRNGFGFEKNLDEAYFRWHK</sequence>
<proteinExistence type="predicted"/>
<organism evidence="2 3">
    <name type="scientific">Thalassiosira oceanica</name>
    <name type="common">Marine diatom</name>
    <dbReference type="NCBI Taxonomy" id="159749"/>
    <lineage>
        <taxon>Eukaryota</taxon>
        <taxon>Sar</taxon>
        <taxon>Stramenopiles</taxon>
        <taxon>Ochrophyta</taxon>
        <taxon>Bacillariophyta</taxon>
        <taxon>Coscinodiscophyceae</taxon>
        <taxon>Thalassiosirophycidae</taxon>
        <taxon>Thalassiosirales</taxon>
        <taxon>Thalassiosiraceae</taxon>
        <taxon>Thalassiosira</taxon>
    </lineage>
</organism>
<accession>K0TNN9</accession>
<dbReference type="Gene3D" id="1.25.40.10">
    <property type="entry name" value="Tetratricopeptide repeat domain"/>
    <property type="match status" value="1"/>
</dbReference>
<comment type="caution">
    <text evidence="2">The sequence shown here is derived from an EMBL/GenBank/DDBJ whole genome shotgun (WGS) entry which is preliminary data.</text>
</comment>
<gene>
    <name evidence="2" type="ORF">THAOC_00854</name>
</gene>
<evidence type="ECO:0000256" key="1">
    <source>
        <dbReference type="SAM" id="MobiDB-lite"/>
    </source>
</evidence>